<accession>A0A1S1Q140</accession>
<evidence type="ECO:0000313" key="4">
    <source>
        <dbReference type="EMBL" id="OHV27690.1"/>
    </source>
</evidence>
<dbReference type="PROSITE" id="PS51186">
    <property type="entry name" value="GNAT"/>
    <property type="match status" value="1"/>
</dbReference>
<dbReference type="SUPFAM" id="SSF55729">
    <property type="entry name" value="Acyl-CoA N-acyltransferases (Nat)"/>
    <property type="match status" value="1"/>
</dbReference>
<comment type="similarity">
    <text evidence="1">Belongs to the peptidase S33 family.</text>
</comment>
<dbReference type="PRINTS" id="PR00793">
    <property type="entry name" value="PROAMNOPTASE"/>
</dbReference>
<dbReference type="PANTHER" id="PTHR43433">
    <property type="entry name" value="HYDROLASE, ALPHA/BETA FOLD FAMILY PROTEIN"/>
    <property type="match status" value="1"/>
</dbReference>
<dbReference type="InterPro" id="IPR002410">
    <property type="entry name" value="Peptidase_S33"/>
</dbReference>
<dbReference type="GO" id="GO:0004177">
    <property type="term" value="F:aminopeptidase activity"/>
    <property type="evidence" value="ECO:0007669"/>
    <property type="project" value="UniProtKB-EC"/>
</dbReference>
<dbReference type="GO" id="GO:0016747">
    <property type="term" value="F:acyltransferase activity, transferring groups other than amino-acyl groups"/>
    <property type="evidence" value="ECO:0007669"/>
    <property type="project" value="InterPro"/>
</dbReference>
<feature type="domain" description="N-acetyltransferase" evidence="3">
    <location>
        <begin position="15"/>
        <end position="178"/>
    </location>
</feature>
<reference evidence="5" key="1">
    <citation type="submission" date="2016-07" db="EMBL/GenBank/DDBJ databases">
        <title>Frankia sp. NRRL B-16219 Genome sequencing.</title>
        <authorList>
            <person name="Ghodhbane-Gtari F."/>
            <person name="Swanson E."/>
            <person name="Gueddou A."/>
            <person name="Louati M."/>
            <person name="Nouioui I."/>
            <person name="Hezbri K."/>
            <person name="Abebe-Akele F."/>
            <person name="Simpson S."/>
            <person name="Morris K."/>
            <person name="Thomas K."/>
            <person name="Gtari M."/>
            <person name="Tisa L.S."/>
        </authorList>
    </citation>
    <scope>NUCLEOTIDE SEQUENCE [LARGE SCALE GENOMIC DNA]</scope>
    <source>
        <strain evidence="5">NRRL B-16219</strain>
    </source>
</reference>
<dbReference type="Pfam" id="PF00561">
    <property type="entry name" value="Abhydrolase_1"/>
    <property type="match status" value="1"/>
</dbReference>
<comment type="caution">
    <text evidence="4">The sequence shown here is derived from an EMBL/GenBank/DDBJ whole genome shotgun (WGS) entry which is preliminary data.</text>
</comment>
<dbReference type="EMBL" id="MAXA01000218">
    <property type="protein sequence ID" value="OHV27690.1"/>
    <property type="molecule type" value="Genomic_DNA"/>
</dbReference>
<dbReference type="InterPro" id="IPR000073">
    <property type="entry name" value="AB_hydrolase_1"/>
</dbReference>
<dbReference type="CDD" id="cd04301">
    <property type="entry name" value="NAT_SF"/>
    <property type="match status" value="1"/>
</dbReference>
<evidence type="ECO:0000259" key="3">
    <source>
        <dbReference type="PROSITE" id="PS51186"/>
    </source>
</evidence>
<name>A0A1S1Q140_9ACTN</name>
<dbReference type="PRINTS" id="PR00111">
    <property type="entry name" value="ABHYDROLASE"/>
</dbReference>
<dbReference type="Proteomes" id="UP000179769">
    <property type="component" value="Unassembled WGS sequence"/>
</dbReference>
<dbReference type="InterPro" id="IPR016181">
    <property type="entry name" value="Acyl_CoA_acyltransferase"/>
</dbReference>
<dbReference type="Gene3D" id="3.40.50.1820">
    <property type="entry name" value="alpha/beta hydrolase"/>
    <property type="match status" value="1"/>
</dbReference>
<sequence length="431" mass="46018">MATDADHPVGDRAELTLRAAGPGDVAALVELIESAYRGEHSRVGWTTEADLLGGQRTDPEMLAAALAEPDIRMLLALGPAGEPVGCCQLQRRPDGAYFGMFAVQPDIQGRGIGDRLLTAAETLARDEWAAARMELYVISLRAELIAWYERRGYRRTDRHEPFPYGDTRFGVPLRDDLVFAVLEKDLGHRVDVGGLALHVETWTGQAHSSTPLLLLHGIGGSTRDWAGVSRELAGAVSSRVVAYDHRGHGTSGRAARPEYTFDHLVRDLETVVATLELAPLHLLGHSMGGVIALRYALAHPEAVRSLILMDTAAAPAAGDHLLSRLGMGALMEGIAAATALLGHGDHADPAALAAFGHELNAYPSMIDRLGEIRCPTTVIVGERDVLLRGAARDLAGAIEGARLAVIAGADHNPQASHPQAWLSAVERHAAF</sequence>
<dbReference type="InterPro" id="IPR000182">
    <property type="entry name" value="GNAT_dom"/>
</dbReference>
<dbReference type="SUPFAM" id="SSF53474">
    <property type="entry name" value="alpha/beta-Hydrolases"/>
    <property type="match status" value="1"/>
</dbReference>
<organism evidence="4 5">
    <name type="scientific">Parafrankia soli</name>
    <dbReference type="NCBI Taxonomy" id="2599596"/>
    <lineage>
        <taxon>Bacteria</taxon>
        <taxon>Bacillati</taxon>
        <taxon>Actinomycetota</taxon>
        <taxon>Actinomycetes</taxon>
        <taxon>Frankiales</taxon>
        <taxon>Frankiaceae</taxon>
        <taxon>Parafrankia</taxon>
    </lineage>
</organism>
<dbReference type="Pfam" id="PF00583">
    <property type="entry name" value="Acetyltransf_1"/>
    <property type="match status" value="1"/>
</dbReference>
<dbReference type="InterPro" id="IPR050471">
    <property type="entry name" value="AB_hydrolase"/>
</dbReference>
<evidence type="ECO:0000313" key="5">
    <source>
        <dbReference type="Proteomes" id="UP000179769"/>
    </source>
</evidence>
<gene>
    <name evidence="4" type="ORF">BBK14_19565</name>
</gene>
<dbReference type="RefSeq" id="WP_071064431.1">
    <property type="nucleotide sequence ID" value="NZ_MAXA01000218.1"/>
</dbReference>
<proteinExistence type="inferred from homology"/>
<protein>
    <submittedName>
        <fullName evidence="4">Alpha/beta hydrolase</fullName>
    </submittedName>
</protein>
<dbReference type="GO" id="GO:0006508">
    <property type="term" value="P:proteolysis"/>
    <property type="evidence" value="ECO:0007669"/>
    <property type="project" value="InterPro"/>
</dbReference>
<evidence type="ECO:0000256" key="1">
    <source>
        <dbReference type="ARBA" id="ARBA00010088"/>
    </source>
</evidence>
<dbReference type="OrthoDB" id="119501at2"/>
<keyword evidence="2 4" id="KW-0378">Hydrolase</keyword>
<keyword evidence="5" id="KW-1185">Reference proteome</keyword>
<dbReference type="AlphaFoldDB" id="A0A1S1Q140"/>
<dbReference type="InterPro" id="IPR029058">
    <property type="entry name" value="AB_hydrolase_fold"/>
</dbReference>
<dbReference type="Gene3D" id="3.40.630.30">
    <property type="match status" value="1"/>
</dbReference>
<dbReference type="PANTHER" id="PTHR43433:SF5">
    <property type="entry name" value="AB HYDROLASE-1 DOMAIN-CONTAINING PROTEIN"/>
    <property type="match status" value="1"/>
</dbReference>
<evidence type="ECO:0000256" key="2">
    <source>
        <dbReference type="ARBA" id="ARBA00022801"/>
    </source>
</evidence>